<reference evidence="6 7" key="1">
    <citation type="journal article" date="2015" name="J. Biotechnol.">
        <title>Complete genome sequence of a malodorant-producing acetogen, Clostridium scatologenes ATCC 25775(T).</title>
        <authorList>
            <person name="Zhu Z."/>
            <person name="Guo T."/>
            <person name="Zheng H."/>
            <person name="Song T."/>
            <person name="Ouyang P."/>
            <person name="Xie J."/>
        </authorList>
    </citation>
    <scope>NUCLEOTIDE SEQUENCE [LARGE SCALE GENOMIC DNA]</scope>
    <source>
        <strain evidence="6 7">ATCC 25775</strain>
    </source>
</reference>
<comment type="cofactor">
    <cofactor evidence="5">
        <name>Mg(2+)</name>
        <dbReference type="ChEBI" id="CHEBI:18420"/>
    </cofactor>
</comment>
<keyword evidence="2 4" id="KW-0547">Nucleotide-binding</keyword>
<keyword evidence="5" id="KW-0479">Metal-binding</keyword>
<evidence type="ECO:0000256" key="4">
    <source>
        <dbReference type="PIRSR" id="PIRSR006806-1"/>
    </source>
</evidence>
<evidence type="ECO:0000256" key="5">
    <source>
        <dbReference type="RuleBase" id="RU361279"/>
    </source>
</evidence>
<organism evidence="6 7">
    <name type="scientific">Clostridium scatologenes</name>
    <dbReference type="NCBI Taxonomy" id="1548"/>
    <lineage>
        <taxon>Bacteria</taxon>
        <taxon>Bacillati</taxon>
        <taxon>Bacillota</taxon>
        <taxon>Clostridia</taxon>
        <taxon>Eubacteriales</taxon>
        <taxon>Clostridiaceae</taxon>
        <taxon>Clostridium</taxon>
    </lineage>
</organism>
<dbReference type="AlphaFoldDB" id="A0A0E3JZS6"/>
<dbReference type="SUPFAM" id="SSF100950">
    <property type="entry name" value="NagB/RpiA/CoA transferase-like"/>
    <property type="match status" value="1"/>
</dbReference>
<dbReference type="GO" id="GO:0009396">
    <property type="term" value="P:folic acid-containing compound biosynthetic process"/>
    <property type="evidence" value="ECO:0007669"/>
    <property type="project" value="TreeGrafter"/>
</dbReference>
<dbReference type="HOGENOM" id="CLU_066245_2_2_9"/>
<dbReference type="GO" id="GO:0035999">
    <property type="term" value="P:tetrahydrofolate interconversion"/>
    <property type="evidence" value="ECO:0007669"/>
    <property type="project" value="TreeGrafter"/>
</dbReference>
<evidence type="ECO:0000256" key="1">
    <source>
        <dbReference type="ARBA" id="ARBA00010638"/>
    </source>
</evidence>
<name>A0A0E3JZS6_CLOSL</name>
<accession>A0A0E3JZS6</accession>
<comment type="similarity">
    <text evidence="1 5">Belongs to the 5-formyltetrahydrofolate cyclo-ligase family.</text>
</comment>
<comment type="catalytic activity">
    <reaction evidence="5">
        <text>(6S)-5-formyl-5,6,7,8-tetrahydrofolate + ATP = (6R)-5,10-methenyltetrahydrofolate + ADP + phosphate</text>
        <dbReference type="Rhea" id="RHEA:10488"/>
        <dbReference type="ChEBI" id="CHEBI:30616"/>
        <dbReference type="ChEBI" id="CHEBI:43474"/>
        <dbReference type="ChEBI" id="CHEBI:57455"/>
        <dbReference type="ChEBI" id="CHEBI:57457"/>
        <dbReference type="ChEBI" id="CHEBI:456216"/>
        <dbReference type="EC" id="6.3.3.2"/>
    </reaction>
</comment>
<dbReference type="GO" id="GO:0005524">
    <property type="term" value="F:ATP binding"/>
    <property type="evidence" value="ECO:0007669"/>
    <property type="project" value="UniProtKB-KW"/>
</dbReference>
<keyword evidence="3 4" id="KW-0067">ATP-binding</keyword>
<dbReference type="InterPro" id="IPR037171">
    <property type="entry name" value="NagB/RpiA_transferase-like"/>
</dbReference>
<dbReference type="Pfam" id="PF01812">
    <property type="entry name" value="5-FTHF_cyc-lig"/>
    <property type="match status" value="1"/>
</dbReference>
<dbReference type="GO" id="GO:0046872">
    <property type="term" value="F:metal ion binding"/>
    <property type="evidence" value="ECO:0007669"/>
    <property type="project" value="UniProtKB-KW"/>
</dbReference>
<dbReference type="Gene3D" id="3.40.50.10420">
    <property type="entry name" value="NagB/RpiA/CoA transferase-like"/>
    <property type="match status" value="1"/>
</dbReference>
<proteinExistence type="inferred from homology"/>
<dbReference type="PIRSF" id="PIRSF006806">
    <property type="entry name" value="FTHF_cligase"/>
    <property type="match status" value="1"/>
</dbReference>
<protein>
    <recommendedName>
        <fullName evidence="5">5-formyltetrahydrofolate cyclo-ligase</fullName>
        <ecNumber evidence="5">6.3.3.2</ecNumber>
    </recommendedName>
</protein>
<dbReference type="InterPro" id="IPR002698">
    <property type="entry name" value="FTHF_cligase"/>
</dbReference>
<gene>
    <name evidence="6" type="ORF">CSCA_1483</name>
</gene>
<dbReference type="Proteomes" id="UP000033115">
    <property type="component" value="Chromosome"/>
</dbReference>
<dbReference type="InterPro" id="IPR024185">
    <property type="entry name" value="FTHF_cligase-like_sf"/>
</dbReference>
<evidence type="ECO:0000256" key="2">
    <source>
        <dbReference type="ARBA" id="ARBA00022741"/>
    </source>
</evidence>
<feature type="binding site" evidence="4">
    <location>
        <begin position="133"/>
        <end position="141"/>
    </location>
    <ligand>
        <name>ATP</name>
        <dbReference type="ChEBI" id="CHEBI:30616"/>
    </ligand>
</feature>
<evidence type="ECO:0000313" key="6">
    <source>
        <dbReference type="EMBL" id="AKA68608.1"/>
    </source>
</evidence>
<feature type="binding site" evidence="4">
    <location>
        <position position="55"/>
    </location>
    <ligand>
        <name>substrate</name>
    </ligand>
</feature>
<sequence length="182" mass="21129">MESKKSIRRLVQERKDVLTKDERENLDNIIFDKVINSYDYKNSHTIFIFVSYNNEVDTHKIIEQALRDKKILCVPKIISKEEGMDIVQIKSFQDLKEGAYGILEPADSELKIEEKNIDLSYLPGLAFDRRGGRVGYGGGFYDRFLLKTRKNSKKIGLAYKFQVFPEVPMEEHDVFIDGIITD</sequence>
<dbReference type="RefSeq" id="WP_029160032.1">
    <property type="nucleotide sequence ID" value="NZ_CP009933.1"/>
</dbReference>
<dbReference type="PANTHER" id="PTHR23407">
    <property type="entry name" value="ATPASE INHIBITOR/5-FORMYLTETRAHYDROFOLATE CYCLO-LIGASE"/>
    <property type="match status" value="1"/>
</dbReference>
<keyword evidence="7" id="KW-1185">Reference proteome</keyword>
<dbReference type="STRING" id="1548.CSCA_1483"/>
<keyword evidence="6" id="KW-0436">Ligase</keyword>
<feature type="binding site" evidence="4">
    <location>
        <begin position="4"/>
        <end position="8"/>
    </location>
    <ligand>
        <name>ATP</name>
        <dbReference type="ChEBI" id="CHEBI:30616"/>
    </ligand>
</feature>
<dbReference type="EC" id="6.3.3.2" evidence="5"/>
<dbReference type="PANTHER" id="PTHR23407:SF1">
    <property type="entry name" value="5-FORMYLTETRAHYDROFOLATE CYCLO-LIGASE"/>
    <property type="match status" value="1"/>
</dbReference>
<evidence type="ECO:0000256" key="3">
    <source>
        <dbReference type="ARBA" id="ARBA00022840"/>
    </source>
</evidence>
<dbReference type="GO" id="GO:0030272">
    <property type="term" value="F:5-formyltetrahydrofolate cyclo-ligase activity"/>
    <property type="evidence" value="ECO:0007669"/>
    <property type="project" value="UniProtKB-EC"/>
</dbReference>
<dbReference type="KEGG" id="csq:CSCA_1483"/>
<keyword evidence="5" id="KW-0460">Magnesium</keyword>
<dbReference type="NCBIfam" id="TIGR02727">
    <property type="entry name" value="MTHFS_bact"/>
    <property type="match status" value="1"/>
</dbReference>
<evidence type="ECO:0000313" key="7">
    <source>
        <dbReference type="Proteomes" id="UP000033115"/>
    </source>
</evidence>
<feature type="binding site" evidence="4">
    <location>
        <position position="50"/>
    </location>
    <ligand>
        <name>substrate</name>
    </ligand>
</feature>
<dbReference type="EMBL" id="CP009933">
    <property type="protein sequence ID" value="AKA68608.1"/>
    <property type="molecule type" value="Genomic_DNA"/>
</dbReference>